<gene>
    <name evidence="2" type="ORF">DY000_02039732</name>
</gene>
<evidence type="ECO:0000313" key="3">
    <source>
        <dbReference type="Proteomes" id="UP000266723"/>
    </source>
</evidence>
<evidence type="ECO:0000256" key="1">
    <source>
        <dbReference type="SAM" id="MobiDB-lite"/>
    </source>
</evidence>
<evidence type="ECO:0000313" key="2">
    <source>
        <dbReference type="EMBL" id="KAF3533344.1"/>
    </source>
</evidence>
<proteinExistence type="predicted"/>
<reference evidence="2 3" key="1">
    <citation type="journal article" date="2020" name="BMC Genomics">
        <title>Intraspecific diversification of the crop wild relative Brassica cretica Lam. using demographic model selection.</title>
        <authorList>
            <person name="Kioukis A."/>
            <person name="Michalopoulou V.A."/>
            <person name="Briers L."/>
            <person name="Pirintsos S."/>
            <person name="Studholme D.J."/>
            <person name="Pavlidis P."/>
            <person name="Sarris P.F."/>
        </authorList>
    </citation>
    <scope>NUCLEOTIDE SEQUENCE [LARGE SCALE GENOMIC DNA]</scope>
    <source>
        <strain evidence="3">cv. PFS-1207/04</strain>
    </source>
</reference>
<accession>A0ABQ7BM99</accession>
<name>A0ABQ7BM99_BRACR</name>
<feature type="compositionally biased region" description="Low complexity" evidence="1">
    <location>
        <begin position="1"/>
        <end position="16"/>
    </location>
</feature>
<organism evidence="2 3">
    <name type="scientific">Brassica cretica</name>
    <name type="common">Mustard</name>
    <dbReference type="NCBI Taxonomy" id="69181"/>
    <lineage>
        <taxon>Eukaryota</taxon>
        <taxon>Viridiplantae</taxon>
        <taxon>Streptophyta</taxon>
        <taxon>Embryophyta</taxon>
        <taxon>Tracheophyta</taxon>
        <taxon>Spermatophyta</taxon>
        <taxon>Magnoliopsida</taxon>
        <taxon>eudicotyledons</taxon>
        <taxon>Gunneridae</taxon>
        <taxon>Pentapetalae</taxon>
        <taxon>rosids</taxon>
        <taxon>malvids</taxon>
        <taxon>Brassicales</taxon>
        <taxon>Brassicaceae</taxon>
        <taxon>Brassiceae</taxon>
        <taxon>Brassica</taxon>
    </lineage>
</organism>
<protein>
    <submittedName>
        <fullName evidence="2">Uncharacterized protein</fullName>
    </submittedName>
</protein>
<sequence length="123" mass="13526">MATHQPAQASSSHAPAETSNQGTAAVASETQAVLFSLFSKLLIITDSRSSFLPRISAYQSCIVHFDSRAASSAYATQYEQIFIRKARYPFYAKAKASQGHQFGKIVLKPEIVYHVDQALRTTN</sequence>
<dbReference type="EMBL" id="QGKV02001507">
    <property type="protein sequence ID" value="KAF3533344.1"/>
    <property type="molecule type" value="Genomic_DNA"/>
</dbReference>
<feature type="region of interest" description="Disordered" evidence="1">
    <location>
        <begin position="1"/>
        <end position="23"/>
    </location>
</feature>
<dbReference type="Proteomes" id="UP000266723">
    <property type="component" value="Unassembled WGS sequence"/>
</dbReference>
<comment type="caution">
    <text evidence="2">The sequence shown here is derived from an EMBL/GenBank/DDBJ whole genome shotgun (WGS) entry which is preliminary data.</text>
</comment>
<keyword evidence="3" id="KW-1185">Reference proteome</keyword>